<dbReference type="Pfam" id="PF05088">
    <property type="entry name" value="Bac_GDH_CD"/>
    <property type="match status" value="1"/>
</dbReference>
<feature type="domain" description="NAD-specific glutamate dehydrogenase C-terminal" evidence="2">
    <location>
        <begin position="1242"/>
        <end position="1519"/>
    </location>
</feature>
<proteinExistence type="predicted"/>
<dbReference type="PANTHER" id="PTHR43403:SF1">
    <property type="entry name" value="NAD-SPECIFIC GLUTAMATE DEHYDROGENASE"/>
    <property type="match status" value="1"/>
</dbReference>
<evidence type="ECO:0000259" key="3">
    <source>
        <dbReference type="Pfam" id="PF21077"/>
    </source>
</evidence>
<dbReference type="eggNOG" id="COG2902">
    <property type="taxonomic scope" value="Bacteria"/>
</dbReference>
<comment type="caution">
    <text evidence="4">The sequence shown here is derived from an EMBL/GenBank/DDBJ whole genome shotgun (WGS) entry which is preliminary data.</text>
</comment>
<protein>
    <submittedName>
        <fullName evidence="4">NAD-specific glutamate dehydrogenase</fullName>
        <ecNumber evidence="4">1.4.1.2</ecNumber>
    </submittedName>
</protein>
<dbReference type="InterPro" id="IPR049056">
    <property type="entry name" value="NAD_Glu_DH_HM3"/>
</dbReference>
<dbReference type="InterPro" id="IPR048381">
    <property type="entry name" value="GDH_C"/>
</dbReference>
<dbReference type="PATRIC" id="fig|1121877.4.peg.796"/>
<dbReference type="InterPro" id="IPR028971">
    <property type="entry name" value="NAD-GDH_cat"/>
</dbReference>
<evidence type="ECO:0000259" key="2">
    <source>
        <dbReference type="Pfam" id="PF21074"/>
    </source>
</evidence>
<gene>
    <name evidence="4" type="primary">gdhB</name>
    <name evidence="4" type="ORF">FEAC_07480</name>
</gene>
<feature type="domain" description="NAD-glutamate dehydrogenase ACT3" evidence="3">
    <location>
        <begin position="543"/>
        <end position="604"/>
    </location>
</feature>
<dbReference type="GO" id="GO:0004069">
    <property type="term" value="F:L-aspartate:2-oxoglutarate aminotransferase activity"/>
    <property type="evidence" value="ECO:0007669"/>
    <property type="project" value="InterPro"/>
</dbReference>
<dbReference type="InterPro" id="IPR046346">
    <property type="entry name" value="Aminoacid_DH-like_N_sf"/>
</dbReference>
<dbReference type="SUPFAM" id="SSF53223">
    <property type="entry name" value="Aminoacid dehydrogenase-like, N-terminal domain"/>
    <property type="match status" value="1"/>
</dbReference>
<dbReference type="RefSeq" id="WP_052565441.1">
    <property type="nucleotide sequence ID" value="NZ_JQKF01000003.1"/>
</dbReference>
<evidence type="ECO:0000313" key="4">
    <source>
        <dbReference type="EMBL" id="KJE77637.1"/>
    </source>
</evidence>
<dbReference type="GO" id="GO:0006538">
    <property type="term" value="P:L-glutamate catabolic process"/>
    <property type="evidence" value="ECO:0007669"/>
    <property type="project" value="InterPro"/>
</dbReference>
<name>A0A0D8FYP6_9ACTN</name>
<dbReference type="EC" id="1.4.1.2" evidence="4"/>
<organism evidence="4 5">
    <name type="scientific">Ferrimicrobium acidiphilum DSM 19497</name>
    <dbReference type="NCBI Taxonomy" id="1121877"/>
    <lineage>
        <taxon>Bacteria</taxon>
        <taxon>Bacillati</taxon>
        <taxon>Actinomycetota</taxon>
        <taxon>Acidimicrobiia</taxon>
        <taxon>Acidimicrobiales</taxon>
        <taxon>Acidimicrobiaceae</taxon>
        <taxon>Ferrimicrobium</taxon>
    </lineage>
</organism>
<dbReference type="Pfam" id="PF21078">
    <property type="entry name" value="GDH_HM3"/>
    <property type="match status" value="1"/>
</dbReference>
<dbReference type="SUPFAM" id="SSF51735">
    <property type="entry name" value="NAD(P)-binding Rossmann-fold domains"/>
    <property type="match status" value="1"/>
</dbReference>
<dbReference type="GO" id="GO:0004352">
    <property type="term" value="F:glutamate dehydrogenase (NAD+) activity"/>
    <property type="evidence" value="ECO:0007669"/>
    <property type="project" value="UniProtKB-EC"/>
</dbReference>
<dbReference type="InterPro" id="IPR036291">
    <property type="entry name" value="NAD(P)-bd_dom_sf"/>
</dbReference>
<sequence>MTLTSKRPTKNPVFSGLKERLRELESQLGTPDKRKAFLGFARSFTAHIDPEEETAFSTDFVVSALIAQLHTLDAITADDMCVMEVVRGSDVLRVRCQPDGISELESVFSTMRAPGTMVSIVSNDMEFLVDTFLQTIREKSDRLTTIHPILERSDLVDYGCNVSSAQPTELLSFFAAQFPIAVTKVEAEQLLRTLAKRYQQLYHFNRDRDRMLSDLLHLIEEQEFPMNGKTEPPVSNSAFSHFLPFAEIRRPKKGERLDLGITREDVAIDRHWPRGLGSNYHIQVLPARSEILDFSQLRAVSFKTPEGEVDFVGIFRPQRTGAIGLAAPEVADRLDTARKRLNLLPTSHSYRVLQDFVTSLNIDTVLALPINDFLELARSGLLVEEVSRTQVFLSQAPTGPRRLLVLVPGDRVELGIEDRIDDTLANYCDGVPKRVGRFFSERRLVLEYILLGSLTPDGLDKLAEELDRVTTPWRTRIRSKLRQELNPDLLPKVLGALDLVAESVEESYQQEENDSFIISDLTAIASLLESDRRLSSRLLVDVNGELRLHLILLGSRLSLSQILPVIENFGLKVLDEQPYRGRSGNRELWIIDLGLVVEDDDSLERLRNGRVRERVEQSLASIWHGEEENDQLNQLAIAAELNPEEISVVRALASYMRLTNLGYSEAYCQQALVSQPTLARMLVRLFYTRFDPEVSDLDRGESSDRLIASLEEALGNVTSLDQDKVLRGMKELILAMLRTNLFQTDRKAVAFKIDPRMLSFLPEPKPRYEIYMRNETTEAVHLRGGPVARGGIRFSDRMEDFRTEILGLMKAQTVKNAVIVPVGSKGGFIVKDLDPKGRNATKIERSYRVFMETLLSLTDNLVDGKVVPPERTVRHDGPDHYLVVAADKGTATFSDIANEISINHGYWLGDAFASGGSHGFDHKQMGITAKGAWVSVEHLFDAVGIDVARTPIRAVGIGDLSGDVFGNGTLRSHQLKLVAAFDHRHIFLDPDPEPEVSWQARAAIFSQGAGTSWEDYPESAISTGGGVFSRNVKAIKISPQVAEVLEIPVGSYEPNQLIRHILQAPVDLLFNGGIGTYVKASTEANIEVADKANDSVRVNGNEVRARVIGEGGNLGMTQLGRIEYCLSGGRCNTDSIDNSAGVDTSDHEVNIKIALDALVHQNELSVDQRNEVLAQCVSEVETQVLADNVYQNWALSAAEVRYDHSWGEITRLLTHLVDSAGLAPGVEHLPNPSVIAANPPNRKLTRAELSIIISYVKLDLNQQLMESSLLDHPLTDGLYEEYFPLPVRQRIRQLSLRHPLRRELIATTIANVIVNHVGVFGVQAIAAAANISIVKAAEYIYLALLVSDARATVRRLLWSTGVSFEARMDAYLGFQDLVCTSALELRLVVDEPERLFDSEDLGELTNRVKTVAHALSTRDDLPTSWQQRREFLTQAQIDSQISDLLVPGRTLALYLSLLVDQGNSVGDLEEFADSLYQHELASGIVTTRELLSDVPTTDLSSILAQQQVQDRLNNLSRSIYHGQSFVDSVKNAVGYVAENLERGEMLQALLESLKF</sequence>
<evidence type="ECO:0000313" key="5">
    <source>
        <dbReference type="Proteomes" id="UP000032336"/>
    </source>
</evidence>
<feature type="domain" description="NAD-glutamate dehydrogenase catalytic" evidence="1">
    <location>
        <begin position="710"/>
        <end position="1197"/>
    </location>
</feature>
<dbReference type="Pfam" id="PF21074">
    <property type="entry name" value="GDH_C"/>
    <property type="match status" value="1"/>
</dbReference>
<dbReference type="Proteomes" id="UP000032336">
    <property type="component" value="Unassembled WGS sequence"/>
</dbReference>
<dbReference type="InterPro" id="IPR049064">
    <property type="entry name" value="NAD_Glu_DH_ACT3"/>
</dbReference>
<evidence type="ECO:0000259" key="1">
    <source>
        <dbReference type="Pfam" id="PF05088"/>
    </source>
</evidence>
<accession>A0A0D8FYP6</accession>
<dbReference type="GeneID" id="78372047"/>
<dbReference type="Gene3D" id="3.40.50.10860">
    <property type="entry name" value="Leucine Dehydrogenase, chain A, domain 1"/>
    <property type="match status" value="1"/>
</dbReference>
<keyword evidence="5" id="KW-1185">Reference proteome</keyword>
<keyword evidence="4" id="KW-0560">Oxidoreductase</keyword>
<dbReference type="InterPro" id="IPR007780">
    <property type="entry name" value="NAD_Glu_DH_bac"/>
</dbReference>
<reference evidence="4 5" key="1">
    <citation type="submission" date="2015-01" db="EMBL/GenBank/DDBJ databases">
        <title>Draft genome of the acidophilic iron oxidizer Ferrimicrobium acidiphilum strain T23.</title>
        <authorList>
            <person name="Poehlein A."/>
            <person name="Eisen S."/>
            <person name="Schloemann M."/>
            <person name="Johnson B.D."/>
            <person name="Daniel R."/>
            <person name="Muehling M."/>
        </authorList>
    </citation>
    <scope>NUCLEOTIDE SEQUENCE [LARGE SCALE GENOMIC DNA]</scope>
    <source>
        <strain evidence="4 5">T23</strain>
    </source>
</reference>
<dbReference type="OrthoDB" id="9758052at2"/>
<dbReference type="STRING" id="1121877.FEAC_07480"/>
<dbReference type="Pfam" id="PF21077">
    <property type="entry name" value="GDH_ACT3"/>
    <property type="match status" value="1"/>
</dbReference>
<dbReference type="EMBL" id="JXUW01000004">
    <property type="protein sequence ID" value="KJE77637.1"/>
    <property type="molecule type" value="Genomic_DNA"/>
</dbReference>
<dbReference type="PANTHER" id="PTHR43403">
    <property type="entry name" value="NAD-SPECIFIC GLUTAMATE DEHYDROGENASE"/>
    <property type="match status" value="1"/>
</dbReference>